<evidence type="ECO:0000256" key="3">
    <source>
        <dbReference type="SAM" id="MobiDB-lite"/>
    </source>
</evidence>
<reference evidence="4 5" key="1">
    <citation type="submission" date="2019-09" db="EMBL/GenBank/DDBJ databases">
        <title>Salinarimonas rosea gen. nov., sp. nov., a new member of the a-2 subgroup of the Proteobacteria.</title>
        <authorList>
            <person name="Liu J."/>
        </authorList>
    </citation>
    <scope>NUCLEOTIDE SEQUENCE [LARGE SCALE GENOMIC DNA]</scope>
    <source>
        <strain evidence="4 5">BN140002</strain>
    </source>
</reference>
<dbReference type="CDD" id="cd06533">
    <property type="entry name" value="Glyco_transf_WecG_TagA"/>
    <property type="match status" value="1"/>
</dbReference>
<dbReference type="EMBL" id="VUOA01000043">
    <property type="protein sequence ID" value="KAA2234777.1"/>
    <property type="molecule type" value="Genomic_DNA"/>
</dbReference>
<dbReference type="RefSeq" id="WP_149821912.1">
    <property type="nucleotide sequence ID" value="NZ_VUOA01000043.1"/>
</dbReference>
<dbReference type="AlphaFoldDB" id="A0A5B2V964"/>
<feature type="region of interest" description="Disordered" evidence="3">
    <location>
        <begin position="265"/>
        <end position="303"/>
    </location>
</feature>
<dbReference type="GO" id="GO:0016758">
    <property type="term" value="F:hexosyltransferase activity"/>
    <property type="evidence" value="ECO:0007669"/>
    <property type="project" value="TreeGrafter"/>
</dbReference>
<evidence type="ECO:0000313" key="4">
    <source>
        <dbReference type="EMBL" id="KAA2234777.1"/>
    </source>
</evidence>
<gene>
    <name evidence="4" type="ORF">F0L46_22780</name>
</gene>
<keyword evidence="5" id="KW-1185">Reference proteome</keyword>
<evidence type="ECO:0000256" key="1">
    <source>
        <dbReference type="ARBA" id="ARBA00022676"/>
    </source>
</evidence>
<comment type="caution">
    <text evidence="4">The sequence shown here is derived from an EMBL/GenBank/DDBJ whole genome shotgun (WGS) entry which is preliminary data.</text>
</comment>
<proteinExistence type="predicted"/>
<evidence type="ECO:0000313" key="5">
    <source>
        <dbReference type="Proteomes" id="UP000323142"/>
    </source>
</evidence>
<dbReference type="NCBIfam" id="TIGR00696">
    <property type="entry name" value="wecG_tagA_cpsF"/>
    <property type="match status" value="1"/>
</dbReference>
<organism evidence="4 5">
    <name type="scientific">Salinarimonas soli</name>
    <dbReference type="NCBI Taxonomy" id="1638099"/>
    <lineage>
        <taxon>Bacteria</taxon>
        <taxon>Pseudomonadati</taxon>
        <taxon>Pseudomonadota</taxon>
        <taxon>Alphaproteobacteria</taxon>
        <taxon>Hyphomicrobiales</taxon>
        <taxon>Salinarimonadaceae</taxon>
        <taxon>Salinarimonas</taxon>
    </lineage>
</organism>
<dbReference type="InterPro" id="IPR004629">
    <property type="entry name" value="WecG_TagA_CpsF"/>
</dbReference>
<dbReference type="PANTHER" id="PTHR34136:SF1">
    <property type="entry name" value="UDP-N-ACETYL-D-MANNOSAMINURONIC ACID TRANSFERASE"/>
    <property type="match status" value="1"/>
</dbReference>
<dbReference type="OrthoDB" id="9771846at2"/>
<evidence type="ECO:0000256" key="2">
    <source>
        <dbReference type="ARBA" id="ARBA00022679"/>
    </source>
</evidence>
<keyword evidence="1" id="KW-0328">Glycosyltransferase</keyword>
<protein>
    <submittedName>
        <fullName evidence="4">WecB/TagA/CpsF family glycosyltransferase</fullName>
    </submittedName>
</protein>
<sequence>MVVPNARRLVLTGGSALHQTKAEDPRLSQVFRRFVIIDSEREKAALLKQLTNPTRPTVLGFLNAHAVNLCWSQPASRQAFEKADILLRDGAGMAILCRRLGLGPGLNMNGTDFIPEILAARPGRRIALFGSEPALVAKASETLTGRGQDIVGALDGFQPPQRYVDEARRLHPDIIVLSLGMPRQEQLAATLRQELPHPCLIINAGALIDFIAGRVRRAPPILRRLGLEWAYRLLNEPVRLFHRYVIGNPLFLVRVHLLAAAAKRGDGQAPGPAAPSPGRSPVNGMPAGGKRRRRAIVSARETA</sequence>
<dbReference type="PANTHER" id="PTHR34136">
    <property type="match status" value="1"/>
</dbReference>
<dbReference type="Proteomes" id="UP000323142">
    <property type="component" value="Unassembled WGS sequence"/>
</dbReference>
<dbReference type="Pfam" id="PF03808">
    <property type="entry name" value="Glyco_tran_WecG"/>
    <property type="match status" value="1"/>
</dbReference>
<reference evidence="4 5" key="2">
    <citation type="submission" date="2019-09" db="EMBL/GenBank/DDBJ databases">
        <authorList>
            <person name="Jin C."/>
        </authorList>
    </citation>
    <scope>NUCLEOTIDE SEQUENCE [LARGE SCALE GENOMIC DNA]</scope>
    <source>
        <strain evidence="4 5">BN140002</strain>
    </source>
</reference>
<accession>A0A5B2V964</accession>
<keyword evidence="2 4" id="KW-0808">Transferase</keyword>
<name>A0A5B2V964_9HYPH</name>